<accession>A0A7J6P5S5</accession>
<organism evidence="2 4">
    <name type="scientific">Perkinsus olseni</name>
    <name type="common">Perkinsus atlanticus</name>
    <dbReference type="NCBI Taxonomy" id="32597"/>
    <lineage>
        <taxon>Eukaryota</taxon>
        <taxon>Sar</taxon>
        <taxon>Alveolata</taxon>
        <taxon>Perkinsozoa</taxon>
        <taxon>Perkinsea</taxon>
        <taxon>Perkinsida</taxon>
        <taxon>Perkinsidae</taxon>
        <taxon>Perkinsus</taxon>
    </lineage>
</organism>
<dbReference type="EMBL" id="JABANO010011552">
    <property type="protein sequence ID" value="KAF4743283.1"/>
    <property type="molecule type" value="Genomic_DNA"/>
</dbReference>
<proteinExistence type="predicted"/>
<dbReference type="Proteomes" id="UP000553632">
    <property type="component" value="Unassembled WGS sequence"/>
</dbReference>
<protein>
    <submittedName>
        <fullName evidence="2">Uncharacterized protein</fullName>
    </submittedName>
</protein>
<feature type="signal peptide" evidence="1">
    <location>
        <begin position="1"/>
        <end position="18"/>
    </location>
</feature>
<feature type="chain" id="PRO_5036400653" evidence="1">
    <location>
        <begin position="19"/>
        <end position="157"/>
    </location>
</feature>
<comment type="caution">
    <text evidence="2">The sequence shown here is derived from an EMBL/GenBank/DDBJ whole genome shotgun (WGS) entry which is preliminary data.</text>
</comment>
<evidence type="ECO:0000313" key="4">
    <source>
        <dbReference type="Proteomes" id="UP000541610"/>
    </source>
</evidence>
<reference evidence="4 5" key="1">
    <citation type="submission" date="2020-04" db="EMBL/GenBank/DDBJ databases">
        <title>Perkinsus olseni comparative genomics.</title>
        <authorList>
            <person name="Bogema D.R."/>
        </authorList>
    </citation>
    <scope>NUCLEOTIDE SEQUENCE [LARGE SCALE GENOMIC DNA]</scope>
    <source>
        <strain evidence="2">00978-12</strain>
        <strain evidence="3 5">ATCC PRA-207</strain>
    </source>
</reference>
<keyword evidence="1" id="KW-0732">Signal</keyword>
<evidence type="ECO:0000313" key="2">
    <source>
        <dbReference type="EMBL" id="KAF4691116.1"/>
    </source>
</evidence>
<keyword evidence="5" id="KW-1185">Reference proteome</keyword>
<dbReference type="AlphaFoldDB" id="A0A7J6P5S5"/>
<evidence type="ECO:0000256" key="1">
    <source>
        <dbReference type="SAM" id="SignalP"/>
    </source>
</evidence>
<dbReference type="Proteomes" id="UP000541610">
    <property type="component" value="Unassembled WGS sequence"/>
</dbReference>
<gene>
    <name evidence="2" type="ORF">FOZ60_016225</name>
    <name evidence="3" type="ORF">FOZ63_023221</name>
</gene>
<sequence>MNTTTFGILSIVCQLGFALDLENEDSAGMFTMMSPLLDPSARLEDPVNLGGGEPYEKPAGYCYIGSDGHVYGCSCTTLDALYIFSRLNLTIFSIACATNCKASGTCPPPPKGSAKCLLPFYTCAITCTQDSDCLEGATCKDLSKAPPGKGHACLFDQ</sequence>
<dbReference type="EMBL" id="JABANP010000085">
    <property type="protein sequence ID" value="KAF4691116.1"/>
    <property type="molecule type" value="Genomic_DNA"/>
</dbReference>
<evidence type="ECO:0000313" key="5">
    <source>
        <dbReference type="Proteomes" id="UP000553632"/>
    </source>
</evidence>
<evidence type="ECO:0000313" key="3">
    <source>
        <dbReference type="EMBL" id="KAF4743283.1"/>
    </source>
</evidence>
<name>A0A7J6P5S5_PEROL</name>